<dbReference type="EMBL" id="JAVXUO010001709">
    <property type="protein sequence ID" value="KAK2979804.1"/>
    <property type="molecule type" value="Genomic_DNA"/>
</dbReference>
<dbReference type="InterPro" id="IPR002182">
    <property type="entry name" value="NB-ARC"/>
</dbReference>
<accession>A0AA88QZ38</accession>
<dbReference type="GO" id="GO:0051707">
    <property type="term" value="P:response to other organism"/>
    <property type="evidence" value="ECO:0007669"/>
    <property type="project" value="UniProtKB-ARBA"/>
</dbReference>
<name>A0AA88QZ38_9ASTE</name>
<sequence>MALSLVDQQKEIYEQLRGDDVKTIVLAGELGAGTWMARNLSDLAISEHLYDITLWVFLNRKCDDKALLKSIGRQLSLLPAAEEWEAEDDNGEKEENWEILKKQIIETLEGKRYLLILNDEGSKVSGEEIIEVLEGLLQLNRHKSHKVLITQVSNNSSRVSEETKIVFPVIVLSSMERREIIYEQLRHGKVRTIVLVGEPGVGTWTARQLSDRAINEHLYNVVLWVFLNRKNGSRTLLKSIARQLSLLSAADEWEEEDDYAGAKEEEGEEEKLKKKISDKLYKKRILLILDDEGEKTNEVAVSDDGGSTMKEEEVMLALNTLLGLKQDRDLYKILISTVQDSSGHFTKGSRRVFNVMAIGSVDRREVIFDQLKHGNARRIVLSGTAGVGKTWMAKELSDRAIREHLCDISLWVFLNKKYDHTSLHESIARQLSLLPVAEEWEDENDNKEAKEQVEMEKEERERGENLEEKISVALKGKKFLLILDGEETKMNEEEIMSKLSNLLHRSRQGSYKILITTVDDLKHATEESRRVFVVQPLSLEESLSLLRERAGSVLDQFPGVKVLAEAFVEKSRRLPAEIIVIAKALCYYGQDDSGVRELEGILAKASDNENYNVMQLLRSGYVMLPESVLIDCCWQGNHFFRDHGGVHFNELIAYWILEGYIGHGDSFEKAYEKGHQVLMELIGCRMLQNLGAGYVIMGRTLMYLDDCHRYGFGGRANLGLANVFEDGEWEGLGIIAQEDGMMKTLCSGKRGPKLSTLLLDGKVLGSKNPNEHFQSKLDLQILALFNPIFQSLELPWPDMKNLMVLVLRSCDLLKKIDHKIELTNLTVLEISGPSSLKTIPNNLFELTQNLRSVNLSSLQIDSLPSSLYDLKGLVWLILRGCSRLEMLQSIKNFVKLMVLDLSGATSLRKIFDISFSHNREFRTINLSQTKITILPFVPGLGKLTHLLLSGCKHLLRLRSIDPLSKLQVLDLSGTEDFKYFHDESLKQTQLKILDLKGCSKLQKLPSIEVQKGLEVLDLSGTSSLLEFPDNYFENLIHLQVLNLSKTEIKGLSSLSSLCNLRHLLLCHCSCLAMLPDLSSLRKLEVLDLSGCSALTDLQISNLHSLRHLLLSGCLCLNELQDLNSLQKLEVLDLSGCSALTKMEISFEQVSQLQRLDLSETKIEYVPSLSNLGNLRQLSLKKCTELKVFPSLGSLSKLEDLNLCGVSLNETQADFLVNMIHLRTLDLSETSLKQLPSISNLINLEYLSLSKCPNMEMVPLEALTKLEVLDLSGTSVRCLPSLENFTSLRQLLLGNCLKLEEFLHLEMLDLLGATAIELPYSISKLTHLEHLELPNMKNRDMECPQEEMNQSQWSITALPAKALTSSDRPPFSISSTKFLQLLKNNPSLGDMSTQFHFCVLPIKIGGDGNFSGNEIFRDIYSQTSQFAHFREKRSLRICGFKSFPEGVGDVLSHAECLFLLENKFQRWLSYLGASNVKTLKGCWIERCNEMESVFYEEESEDNAILGKTLNVLGISNAIKLTSLYNRDLPCKSFQNLNSLYIDSCPMLATVLPSSQLLENLKCLQIKFCDKLETLFMQTSSKHQLPNLELLLLWELPELKHIGCALPSLKKVKVSECPKLQDSEEIIKLAEILQSQDI</sequence>
<dbReference type="SUPFAM" id="SSF52540">
    <property type="entry name" value="P-loop containing nucleoside triphosphate hydrolases"/>
    <property type="match status" value="3"/>
</dbReference>
<dbReference type="SMART" id="SM00369">
    <property type="entry name" value="LRR_TYP"/>
    <property type="match status" value="5"/>
</dbReference>
<keyword evidence="7" id="KW-1185">Reference proteome</keyword>
<dbReference type="GO" id="GO:0006952">
    <property type="term" value="P:defense response"/>
    <property type="evidence" value="ECO:0007669"/>
    <property type="project" value="UniProtKB-ARBA"/>
</dbReference>
<dbReference type="Pfam" id="PF13855">
    <property type="entry name" value="LRR_8"/>
    <property type="match status" value="1"/>
</dbReference>
<keyword evidence="2" id="KW-0677">Repeat</keyword>
<protein>
    <submittedName>
        <fullName evidence="6">Uncharacterized protein</fullName>
    </submittedName>
</protein>
<feature type="compositionally biased region" description="Basic and acidic residues" evidence="3">
    <location>
        <begin position="446"/>
        <end position="464"/>
    </location>
</feature>
<dbReference type="PANTHER" id="PTHR45752">
    <property type="entry name" value="LEUCINE-RICH REPEAT-CONTAINING"/>
    <property type="match status" value="1"/>
</dbReference>
<dbReference type="InterPro" id="IPR050715">
    <property type="entry name" value="LRR-SigEffector_domain"/>
</dbReference>
<feature type="region of interest" description="Disordered" evidence="3">
    <location>
        <begin position="442"/>
        <end position="464"/>
    </location>
</feature>
<evidence type="ECO:0000313" key="7">
    <source>
        <dbReference type="Proteomes" id="UP001187471"/>
    </source>
</evidence>
<dbReference type="Pfam" id="PF23247">
    <property type="entry name" value="LRR_RPS2"/>
    <property type="match status" value="1"/>
</dbReference>
<feature type="domain" description="Disease resistance protein At4g27190-like leucine-rich repeats" evidence="5">
    <location>
        <begin position="1476"/>
        <end position="1553"/>
    </location>
</feature>
<dbReference type="InterPro" id="IPR027417">
    <property type="entry name" value="P-loop_NTPase"/>
</dbReference>
<feature type="domain" description="NB-ARC" evidence="4">
    <location>
        <begin position="10"/>
        <end position="153"/>
    </location>
</feature>
<dbReference type="SMART" id="SM00367">
    <property type="entry name" value="LRR_CC"/>
    <property type="match status" value="4"/>
</dbReference>
<feature type="domain" description="NB-ARC" evidence="4">
    <location>
        <begin position="367"/>
        <end position="550"/>
    </location>
</feature>
<evidence type="ECO:0000259" key="4">
    <source>
        <dbReference type="Pfam" id="PF00931"/>
    </source>
</evidence>
<gene>
    <name evidence="6" type="ORF">RJ640_010695</name>
</gene>
<feature type="domain" description="NB-ARC" evidence="4">
    <location>
        <begin position="181"/>
        <end position="292"/>
    </location>
</feature>
<dbReference type="GO" id="GO:0043531">
    <property type="term" value="F:ADP binding"/>
    <property type="evidence" value="ECO:0007669"/>
    <property type="project" value="InterPro"/>
</dbReference>
<evidence type="ECO:0000256" key="1">
    <source>
        <dbReference type="ARBA" id="ARBA00022614"/>
    </source>
</evidence>
<evidence type="ECO:0000256" key="2">
    <source>
        <dbReference type="ARBA" id="ARBA00022737"/>
    </source>
</evidence>
<dbReference type="Gene3D" id="3.80.10.10">
    <property type="entry name" value="Ribonuclease Inhibitor"/>
    <property type="match status" value="5"/>
</dbReference>
<dbReference type="InterPro" id="IPR057135">
    <property type="entry name" value="At4g27190-like_LRR"/>
</dbReference>
<dbReference type="InterPro" id="IPR026906">
    <property type="entry name" value="LRR_5"/>
</dbReference>
<organism evidence="6 7">
    <name type="scientific">Escallonia rubra</name>
    <dbReference type="NCBI Taxonomy" id="112253"/>
    <lineage>
        <taxon>Eukaryota</taxon>
        <taxon>Viridiplantae</taxon>
        <taxon>Streptophyta</taxon>
        <taxon>Embryophyta</taxon>
        <taxon>Tracheophyta</taxon>
        <taxon>Spermatophyta</taxon>
        <taxon>Magnoliopsida</taxon>
        <taxon>eudicotyledons</taxon>
        <taxon>Gunneridae</taxon>
        <taxon>Pentapetalae</taxon>
        <taxon>asterids</taxon>
        <taxon>campanulids</taxon>
        <taxon>Escalloniales</taxon>
        <taxon>Escalloniaceae</taxon>
        <taxon>Escallonia</taxon>
    </lineage>
</organism>
<dbReference type="InterPro" id="IPR001611">
    <property type="entry name" value="Leu-rich_rpt"/>
</dbReference>
<evidence type="ECO:0000256" key="3">
    <source>
        <dbReference type="SAM" id="MobiDB-lite"/>
    </source>
</evidence>
<dbReference type="Proteomes" id="UP001187471">
    <property type="component" value="Unassembled WGS sequence"/>
</dbReference>
<dbReference type="SUPFAM" id="SSF52058">
    <property type="entry name" value="L domain-like"/>
    <property type="match status" value="2"/>
</dbReference>
<dbReference type="Pfam" id="PF13306">
    <property type="entry name" value="LRR_5"/>
    <property type="match status" value="2"/>
</dbReference>
<dbReference type="Pfam" id="PF00931">
    <property type="entry name" value="NB-ARC"/>
    <property type="match status" value="3"/>
</dbReference>
<dbReference type="InterPro" id="IPR006553">
    <property type="entry name" value="Leu-rich_rpt_Cys-con_subtyp"/>
</dbReference>
<comment type="caution">
    <text evidence="6">The sequence shown here is derived from an EMBL/GenBank/DDBJ whole genome shotgun (WGS) entry which is preliminary data.</text>
</comment>
<evidence type="ECO:0000313" key="6">
    <source>
        <dbReference type="EMBL" id="KAK2979804.1"/>
    </source>
</evidence>
<proteinExistence type="predicted"/>
<dbReference type="Gene3D" id="3.40.50.300">
    <property type="entry name" value="P-loop containing nucleotide triphosphate hydrolases"/>
    <property type="match status" value="3"/>
</dbReference>
<dbReference type="InterPro" id="IPR032675">
    <property type="entry name" value="LRR_dom_sf"/>
</dbReference>
<evidence type="ECO:0000259" key="5">
    <source>
        <dbReference type="Pfam" id="PF23247"/>
    </source>
</evidence>
<dbReference type="InterPro" id="IPR003591">
    <property type="entry name" value="Leu-rich_rpt_typical-subtyp"/>
</dbReference>
<dbReference type="PRINTS" id="PR00364">
    <property type="entry name" value="DISEASERSIST"/>
</dbReference>
<dbReference type="PROSITE" id="PS51450">
    <property type="entry name" value="LRR"/>
    <property type="match status" value="3"/>
</dbReference>
<reference evidence="6" key="1">
    <citation type="submission" date="2022-12" db="EMBL/GenBank/DDBJ databases">
        <title>Draft genome assemblies for two species of Escallonia (Escalloniales).</title>
        <authorList>
            <person name="Chanderbali A."/>
            <person name="Dervinis C."/>
            <person name="Anghel I."/>
            <person name="Soltis D."/>
            <person name="Soltis P."/>
            <person name="Zapata F."/>
        </authorList>
    </citation>
    <scope>NUCLEOTIDE SEQUENCE</scope>
    <source>
        <strain evidence="6">UCBG92.1500</strain>
        <tissue evidence="6">Leaf</tissue>
    </source>
</reference>
<dbReference type="PANTHER" id="PTHR45752:SF195">
    <property type="entry name" value="LEUCINE-RICH REPEAT (LRR) FAMILY PROTEIN-RELATED"/>
    <property type="match status" value="1"/>
</dbReference>
<keyword evidence="1" id="KW-0433">Leucine-rich repeat</keyword>